<gene>
    <name evidence="4" type="ORF">U0070_011384</name>
</gene>
<evidence type="ECO:0000256" key="1">
    <source>
        <dbReference type="SAM" id="Phobius"/>
    </source>
</evidence>
<accession>A0AAW0H345</accession>
<protein>
    <recommendedName>
        <fullName evidence="3">Transmembrane protein PVRIG immunoglobulin-like domain-containing protein</fullName>
    </recommendedName>
</protein>
<dbReference type="InterPro" id="IPR057367">
    <property type="entry name" value="Ig_PVRIG"/>
</dbReference>
<dbReference type="EMBL" id="JBBHLL010000931">
    <property type="protein sequence ID" value="KAK7797013.1"/>
    <property type="molecule type" value="Genomic_DNA"/>
</dbReference>
<dbReference type="Pfam" id="PF25456">
    <property type="entry name" value="Ig_PVRIG"/>
    <property type="match status" value="2"/>
</dbReference>
<dbReference type="PANTHER" id="PTHR39220:SF1">
    <property type="entry name" value="TRANSMEMBRANE PROTEIN PVRIG"/>
    <property type="match status" value="1"/>
</dbReference>
<dbReference type="Proteomes" id="UP001488838">
    <property type="component" value="Unassembled WGS sequence"/>
</dbReference>
<feature type="transmembrane region" description="Helical" evidence="1">
    <location>
        <begin position="127"/>
        <end position="146"/>
    </location>
</feature>
<keyword evidence="1" id="KW-0472">Membrane</keyword>
<keyword evidence="5" id="KW-1185">Reference proteome</keyword>
<dbReference type="AlphaFoldDB" id="A0AAW0H345"/>
<evidence type="ECO:0000259" key="3">
    <source>
        <dbReference type="Pfam" id="PF25456"/>
    </source>
</evidence>
<evidence type="ECO:0000256" key="2">
    <source>
        <dbReference type="SAM" id="SignalP"/>
    </source>
</evidence>
<feature type="chain" id="PRO_5043821942" description="Transmembrane protein PVRIG immunoglobulin-like domain-containing protein" evidence="2">
    <location>
        <begin position="20"/>
        <end position="291"/>
    </location>
</feature>
<dbReference type="InterPro" id="IPR034452">
    <property type="entry name" value="TM_PVRIG"/>
</dbReference>
<reference evidence="4 5" key="1">
    <citation type="journal article" date="2023" name="bioRxiv">
        <title>Conserved and derived expression patterns and positive selection on dental genes reveal complex evolutionary context of ever-growing rodent molars.</title>
        <authorList>
            <person name="Calamari Z.T."/>
            <person name="Song A."/>
            <person name="Cohen E."/>
            <person name="Akter M."/>
            <person name="Roy R.D."/>
            <person name="Hallikas O."/>
            <person name="Christensen M.M."/>
            <person name="Li P."/>
            <person name="Marangoni P."/>
            <person name="Jernvall J."/>
            <person name="Klein O.D."/>
        </authorList>
    </citation>
    <scope>NUCLEOTIDE SEQUENCE [LARGE SCALE GENOMIC DNA]</scope>
    <source>
        <strain evidence="4">V071</strain>
    </source>
</reference>
<name>A0AAW0H345_MYOGA</name>
<dbReference type="GO" id="GO:0038023">
    <property type="term" value="F:signaling receptor activity"/>
    <property type="evidence" value="ECO:0007669"/>
    <property type="project" value="InterPro"/>
</dbReference>
<evidence type="ECO:0000313" key="5">
    <source>
        <dbReference type="Proteomes" id="UP001488838"/>
    </source>
</evidence>
<feature type="domain" description="Transmembrane protein PVRIG immunoglobulin-like" evidence="3">
    <location>
        <begin position="59"/>
        <end position="107"/>
    </location>
</feature>
<evidence type="ECO:0000313" key="4">
    <source>
        <dbReference type="EMBL" id="KAK7797013.1"/>
    </source>
</evidence>
<sequence>MAQVQALVLFSSLLTLCDSKGSPVVWVQVQMEAPKLPSLSLSVRCGVLGTNVISLVTVRWETSNSVSLTLTLEQSKARNFLANTSFCCEFVTFPQGSRVACGDLNSSDPGLSAPAPGPILQGDLTRILGTLGVLLFGFIFILCLLWRQKRWCFSNSQPSSTSTQAQMQMQVRLEGRFLERGTSCPPQPASQASLAALPYPPPDSAPLCEAMVHHDQPLPRDTPLSPDDPYQPTNPHCLSPQLPCLASAHGSFISTENGLYALAGESLPHPIPDILASTDCLEYSTLCLGTQ</sequence>
<keyword evidence="1" id="KW-1133">Transmembrane helix</keyword>
<feature type="domain" description="Transmembrane protein PVRIG immunoglobulin-like" evidence="3">
    <location>
        <begin position="23"/>
        <end position="58"/>
    </location>
</feature>
<comment type="caution">
    <text evidence="4">The sequence shown here is derived from an EMBL/GenBank/DDBJ whole genome shotgun (WGS) entry which is preliminary data.</text>
</comment>
<keyword evidence="1" id="KW-0812">Transmembrane</keyword>
<proteinExistence type="predicted"/>
<dbReference type="GO" id="GO:0050860">
    <property type="term" value="P:negative regulation of T cell receptor signaling pathway"/>
    <property type="evidence" value="ECO:0007669"/>
    <property type="project" value="InterPro"/>
</dbReference>
<feature type="signal peptide" evidence="2">
    <location>
        <begin position="1"/>
        <end position="19"/>
    </location>
</feature>
<dbReference type="GO" id="GO:0005886">
    <property type="term" value="C:plasma membrane"/>
    <property type="evidence" value="ECO:0007669"/>
    <property type="project" value="TreeGrafter"/>
</dbReference>
<organism evidence="4 5">
    <name type="scientific">Myodes glareolus</name>
    <name type="common">Bank vole</name>
    <name type="synonym">Clethrionomys glareolus</name>
    <dbReference type="NCBI Taxonomy" id="447135"/>
    <lineage>
        <taxon>Eukaryota</taxon>
        <taxon>Metazoa</taxon>
        <taxon>Chordata</taxon>
        <taxon>Craniata</taxon>
        <taxon>Vertebrata</taxon>
        <taxon>Euteleostomi</taxon>
        <taxon>Mammalia</taxon>
        <taxon>Eutheria</taxon>
        <taxon>Euarchontoglires</taxon>
        <taxon>Glires</taxon>
        <taxon>Rodentia</taxon>
        <taxon>Myomorpha</taxon>
        <taxon>Muroidea</taxon>
        <taxon>Cricetidae</taxon>
        <taxon>Arvicolinae</taxon>
        <taxon>Myodes</taxon>
    </lineage>
</organism>
<dbReference type="PANTHER" id="PTHR39220">
    <property type="entry name" value="TRANSMEMBRANE PROTEIN PVRIG"/>
    <property type="match status" value="1"/>
</dbReference>
<keyword evidence="2" id="KW-0732">Signal</keyword>